<evidence type="ECO:0000313" key="2">
    <source>
        <dbReference type="Proteomes" id="UP000828390"/>
    </source>
</evidence>
<reference evidence="1" key="1">
    <citation type="journal article" date="2019" name="bioRxiv">
        <title>The Genome of the Zebra Mussel, Dreissena polymorpha: A Resource for Invasive Species Research.</title>
        <authorList>
            <person name="McCartney M.A."/>
            <person name="Auch B."/>
            <person name="Kono T."/>
            <person name="Mallez S."/>
            <person name="Zhang Y."/>
            <person name="Obille A."/>
            <person name="Becker A."/>
            <person name="Abrahante J.E."/>
            <person name="Garbe J."/>
            <person name="Badalamenti J.P."/>
            <person name="Herman A."/>
            <person name="Mangelson H."/>
            <person name="Liachko I."/>
            <person name="Sullivan S."/>
            <person name="Sone E.D."/>
            <person name="Koren S."/>
            <person name="Silverstein K.A.T."/>
            <person name="Beckman K.B."/>
            <person name="Gohl D.M."/>
        </authorList>
    </citation>
    <scope>NUCLEOTIDE SEQUENCE</scope>
    <source>
        <strain evidence="1">Duluth1</strain>
        <tissue evidence="1">Whole animal</tissue>
    </source>
</reference>
<dbReference type="AlphaFoldDB" id="A0A9D4NAW4"/>
<sequence length="76" mass="8345">MSLSCPKHIPGRRNALADRFVSQTPVTSIGVDTSSGKWPTRFSSHWLSTGRPVCDQRQPHDFLCSESSVRTSSGGR</sequence>
<accession>A0A9D4NAW4</accession>
<reference evidence="1" key="2">
    <citation type="submission" date="2020-11" db="EMBL/GenBank/DDBJ databases">
        <authorList>
            <person name="McCartney M.A."/>
            <person name="Auch B."/>
            <person name="Kono T."/>
            <person name="Mallez S."/>
            <person name="Becker A."/>
            <person name="Gohl D.M."/>
            <person name="Silverstein K.A.T."/>
            <person name="Koren S."/>
            <person name="Bechman K.B."/>
            <person name="Herman A."/>
            <person name="Abrahante J.E."/>
            <person name="Garbe J."/>
        </authorList>
    </citation>
    <scope>NUCLEOTIDE SEQUENCE</scope>
    <source>
        <strain evidence="1">Duluth1</strain>
        <tissue evidence="1">Whole animal</tissue>
    </source>
</reference>
<dbReference type="EMBL" id="JAIWYP010000001">
    <property type="protein sequence ID" value="KAH3890981.1"/>
    <property type="molecule type" value="Genomic_DNA"/>
</dbReference>
<dbReference type="Proteomes" id="UP000828390">
    <property type="component" value="Unassembled WGS sequence"/>
</dbReference>
<organism evidence="1 2">
    <name type="scientific">Dreissena polymorpha</name>
    <name type="common">Zebra mussel</name>
    <name type="synonym">Mytilus polymorpha</name>
    <dbReference type="NCBI Taxonomy" id="45954"/>
    <lineage>
        <taxon>Eukaryota</taxon>
        <taxon>Metazoa</taxon>
        <taxon>Spiralia</taxon>
        <taxon>Lophotrochozoa</taxon>
        <taxon>Mollusca</taxon>
        <taxon>Bivalvia</taxon>
        <taxon>Autobranchia</taxon>
        <taxon>Heteroconchia</taxon>
        <taxon>Euheterodonta</taxon>
        <taxon>Imparidentia</taxon>
        <taxon>Neoheterodontei</taxon>
        <taxon>Myida</taxon>
        <taxon>Dreissenoidea</taxon>
        <taxon>Dreissenidae</taxon>
        <taxon>Dreissena</taxon>
    </lineage>
</organism>
<protein>
    <submittedName>
        <fullName evidence="1">Uncharacterized protein</fullName>
    </submittedName>
</protein>
<keyword evidence="2" id="KW-1185">Reference proteome</keyword>
<gene>
    <name evidence="1" type="ORF">DPMN_015072</name>
</gene>
<name>A0A9D4NAW4_DREPO</name>
<comment type="caution">
    <text evidence="1">The sequence shown here is derived from an EMBL/GenBank/DDBJ whole genome shotgun (WGS) entry which is preliminary data.</text>
</comment>
<evidence type="ECO:0000313" key="1">
    <source>
        <dbReference type="EMBL" id="KAH3890981.1"/>
    </source>
</evidence>
<proteinExistence type="predicted"/>